<evidence type="ECO:0000256" key="1">
    <source>
        <dbReference type="ARBA" id="ARBA00010876"/>
    </source>
</evidence>
<dbReference type="Proteomes" id="UP001152797">
    <property type="component" value="Unassembled WGS sequence"/>
</dbReference>
<dbReference type="InterPro" id="IPR006145">
    <property type="entry name" value="PsdUridine_synth_RsuA/RluA"/>
</dbReference>
<evidence type="ECO:0000259" key="3">
    <source>
        <dbReference type="Pfam" id="PF00849"/>
    </source>
</evidence>
<evidence type="ECO:0000313" key="5">
    <source>
        <dbReference type="EMBL" id="CAL1172463.1"/>
    </source>
</evidence>
<evidence type="ECO:0000256" key="2">
    <source>
        <dbReference type="SAM" id="MobiDB-lite"/>
    </source>
</evidence>
<evidence type="ECO:0000313" key="7">
    <source>
        <dbReference type="Proteomes" id="UP001152797"/>
    </source>
</evidence>
<keyword evidence="7" id="KW-1185">Reference proteome</keyword>
<dbReference type="SUPFAM" id="SSF55120">
    <property type="entry name" value="Pseudouridine synthase"/>
    <property type="match status" value="1"/>
</dbReference>
<reference evidence="4" key="1">
    <citation type="submission" date="2022-10" db="EMBL/GenBank/DDBJ databases">
        <authorList>
            <person name="Chen Y."/>
            <person name="Dougan E. K."/>
            <person name="Chan C."/>
            <person name="Rhodes N."/>
            <person name="Thang M."/>
        </authorList>
    </citation>
    <scope>NUCLEOTIDE SEQUENCE</scope>
</reference>
<dbReference type="PROSITE" id="PS01129">
    <property type="entry name" value="PSI_RLU"/>
    <property type="match status" value="1"/>
</dbReference>
<dbReference type="EMBL" id="CAMXCT010006732">
    <property type="protein sequence ID" value="CAI4019088.1"/>
    <property type="molecule type" value="Genomic_DNA"/>
</dbReference>
<dbReference type="Gene3D" id="3.30.2350.10">
    <property type="entry name" value="Pseudouridine synthase"/>
    <property type="match status" value="1"/>
</dbReference>
<evidence type="ECO:0000313" key="6">
    <source>
        <dbReference type="EMBL" id="CAL4806400.1"/>
    </source>
</evidence>
<dbReference type="GO" id="GO:0009982">
    <property type="term" value="F:pseudouridine synthase activity"/>
    <property type="evidence" value="ECO:0007669"/>
    <property type="project" value="InterPro"/>
</dbReference>
<dbReference type="GO" id="GO:0003723">
    <property type="term" value="F:RNA binding"/>
    <property type="evidence" value="ECO:0007669"/>
    <property type="project" value="InterPro"/>
</dbReference>
<dbReference type="GO" id="GO:0000455">
    <property type="term" value="P:enzyme-directed rRNA pseudouridine synthesis"/>
    <property type="evidence" value="ECO:0007669"/>
    <property type="project" value="TreeGrafter"/>
</dbReference>
<dbReference type="CDD" id="cd02869">
    <property type="entry name" value="PseudoU_synth_RluA_like"/>
    <property type="match status" value="1"/>
</dbReference>
<dbReference type="PANTHER" id="PTHR21600">
    <property type="entry name" value="MITOCHONDRIAL RNA PSEUDOURIDINE SYNTHASE"/>
    <property type="match status" value="1"/>
</dbReference>
<reference evidence="5" key="2">
    <citation type="submission" date="2024-04" db="EMBL/GenBank/DDBJ databases">
        <authorList>
            <person name="Chen Y."/>
            <person name="Shah S."/>
            <person name="Dougan E. K."/>
            <person name="Thang M."/>
            <person name="Chan C."/>
        </authorList>
    </citation>
    <scope>NUCLEOTIDE SEQUENCE [LARGE SCALE GENOMIC DNA]</scope>
</reference>
<protein>
    <submittedName>
        <fullName evidence="6">Ribosomal large subunit pseudouridine synthase C (23S rRNA pseudouridine(955/2504/2580) synthase) (rRNA pseudouridylate synthase C) (rRNA-uridine isomerase C)</fullName>
    </submittedName>
</protein>
<dbReference type="InterPro" id="IPR000884">
    <property type="entry name" value="TSP1_rpt"/>
</dbReference>
<dbReference type="EMBL" id="CAMXCT020006732">
    <property type="protein sequence ID" value="CAL1172463.1"/>
    <property type="molecule type" value="Genomic_DNA"/>
</dbReference>
<comment type="similarity">
    <text evidence="1">Belongs to the pseudouridine synthase RluA family.</text>
</comment>
<dbReference type="AlphaFoldDB" id="A0A9P1M4T7"/>
<dbReference type="PANTHER" id="PTHR21600:SF87">
    <property type="entry name" value="RNA PSEUDOURIDYLATE SYNTHASE DOMAIN-CONTAINING PROTEIN 1"/>
    <property type="match status" value="1"/>
</dbReference>
<organism evidence="4">
    <name type="scientific">Cladocopium goreaui</name>
    <dbReference type="NCBI Taxonomy" id="2562237"/>
    <lineage>
        <taxon>Eukaryota</taxon>
        <taxon>Sar</taxon>
        <taxon>Alveolata</taxon>
        <taxon>Dinophyceae</taxon>
        <taxon>Suessiales</taxon>
        <taxon>Symbiodiniaceae</taxon>
        <taxon>Cladocopium</taxon>
    </lineage>
</organism>
<dbReference type="InterPro" id="IPR050188">
    <property type="entry name" value="RluA_PseudoU_synthase"/>
</dbReference>
<name>A0A9P1M4T7_9DINO</name>
<feature type="region of interest" description="Disordered" evidence="2">
    <location>
        <begin position="577"/>
        <end position="599"/>
    </location>
</feature>
<dbReference type="InterPro" id="IPR006224">
    <property type="entry name" value="PsdUridine_synth_RluA-like_CS"/>
</dbReference>
<feature type="domain" description="Pseudouridine synthase RsuA/RluA-like" evidence="3">
    <location>
        <begin position="94"/>
        <end position="222"/>
    </location>
</feature>
<keyword evidence="6" id="KW-0413">Isomerase</keyword>
<comment type="caution">
    <text evidence="4">The sequence shown here is derived from an EMBL/GenBank/DDBJ whole genome shotgun (WGS) entry which is preliminary data.</text>
</comment>
<sequence>MAQLEFGDFPAMVVFEDYDLMVITKPPWWHCTNCVHGPEVLRQVHDELDSPEHRKEEAEKLLLKPGTAALHDYIILRFGRDPILAGVMNKDMLWGLIHRLDTGTSGCLLVAKNQEAWEMAKKDCYTQRFVRDYVALVHGSVRLHCRGEYRNQLRGLISAAIDRTPYSWTRRVEVNPSGKGEASQTQYECLAEYQSASGFYYTLLHLRLLTGRTHQIRVHCEHIGLPLVGDHEYARGRPPFDSKVKYCQRPFLHKLRFVFPNRRGDPVSILLPLEDQPDLHEVLSQLRLVEVFDCPATAPATSGTSGGFVRDKAASGEALENADADPRRAQRAASLEPALETEFQILLPEGSQVTVDQALEAIQAVRQDPEVLLPVLGKVVENYGLTARENVSLRFTMPSADRVESVFVASLWGDCAGGAVCSNLLIPLRSRAVWCARVSDLAAREADGFCSGAKPRSQEPCPEGILRPPACGWQISNWSSCRAASEPCNGQGLQRREAVCLSVPPGECGGIPPETERECQCLMDATVTLTPRHVAGDGPGTADGSILLPSILGSLLGLGCCCLACLCGRSGRSGRRKVKVDVRPESTEVSSNPQAPTPRKAVTELLAECEKRQISSNFPGGTFGGFQETAVTFGFSPGLKLGQTSSD</sequence>
<proteinExistence type="inferred from homology"/>
<dbReference type="Pfam" id="PF00849">
    <property type="entry name" value="PseudoU_synth_2"/>
    <property type="match status" value="1"/>
</dbReference>
<dbReference type="EMBL" id="CAMXCT030006732">
    <property type="protein sequence ID" value="CAL4806400.1"/>
    <property type="molecule type" value="Genomic_DNA"/>
</dbReference>
<evidence type="ECO:0000313" key="4">
    <source>
        <dbReference type="EMBL" id="CAI4019088.1"/>
    </source>
</evidence>
<dbReference type="InterPro" id="IPR020103">
    <property type="entry name" value="PsdUridine_synth_cat_dom_sf"/>
</dbReference>
<gene>
    <name evidence="4" type="ORF">C1SCF055_LOCUS43610</name>
</gene>
<accession>A0A9P1M4T7</accession>
<dbReference type="OrthoDB" id="418349at2759"/>
<dbReference type="PROSITE" id="PS50092">
    <property type="entry name" value="TSP1"/>
    <property type="match status" value="1"/>
</dbReference>